<keyword evidence="5" id="KW-1185">Reference proteome</keyword>
<keyword evidence="2" id="KW-0472">Membrane</keyword>
<protein>
    <submittedName>
        <fullName evidence="4">Uncharacterized protein</fullName>
    </submittedName>
</protein>
<keyword evidence="1 3" id="KW-0732">Signal</keyword>
<keyword evidence="2" id="KW-0812">Transmembrane</keyword>
<name>A0AAD7U584_9STRA</name>
<feature type="signal peptide" evidence="3">
    <location>
        <begin position="1"/>
        <end position="26"/>
    </location>
</feature>
<dbReference type="InterPro" id="IPR013517">
    <property type="entry name" value="FG-GAP"/>
</dbReference>
<dbReference type="SUPFAM" id="SSF69318">
    <property type="entry name" value="Integrin alpha N-terminal domain"/>
    <property type="match status" value="1"/>
</dbReference>
<gene>
    <name evidence="4" type="ORF">CTAYLR_001398</name>
</gene>
<feature type="transmembrane region" description="Helical" evidence="2">
    <location>
        <begin position="622"/>
        <end position="646"/>
    </location>
</feature>
<feature type="transmembrane region" description="Helical" evidence="2">
    <location>
        <begin position="470"/>
        <end position="493"/>
    </location>
</feature>
<evidence type="ECO:0000313" key="5">
    <source>
        <dbReference type="Proteomes" id="UP001230188"/>
    </source>
</evidence>
<dbReference type="Proteomes" id="UP001230188">
    <property type="component" value="Unassembled WGS sequence"/>
</dbReference>
<dbReference type="Pfam" id="PF13517">
    <property type="entry name" value="FG-GAP_3"/>
    <property type="match status" value="3"/>
</dbReference>
<reference evidence="4" key="1">
    <citation type="submission" date="2023-01" db="EMBL/GenBank/DDBJ databases">
        <title>Metagenome sequencing of chrysophaentin producing Chrysophaeum taylorii.</title>
        <authorList>
            <person name="Davison J."/>
            <person name="Bewley C."/>
        </authorList>
    </citation>
    <scope>NUCLEOTIDE SEQUENCE</scope>
    <source>
        <strain evidence="4">NIES-1699</strain>
    </source>
</reference>
<comment type="caution">
    <text evidence="4">The sequence shown here is derived from an EMBL/GenBank/DDBJ whole genome shotgun (WGS) entry which is preliminary data.</text>
</comment>
<feature type="transmembrane region" description="Helical" evidence="2">
    <location>
        <begin position="525"/>
        <end position="544"/>
    </location>
</feature>
<dbReference type="PANTHER" id="PTHR44103">
    <property type="entry name" value="PROPROTEIN CONVERTASE P"/>
    <property type="match status" value="1"/>
</dbReference>
<dbReference type="InterPro" id="IPR028994">
    <property type="entry name" value="Integrin_alpha_N"/>
</dbReference>
<dbReference type="Gene3D" id="2.130.10.130">
    <property type="entry name" value="Integrin alpha, N-terminal"/>
    <property type="match status" value="2"/>
</dbReference>
<keyword evidence="2" id="KW-1133">Transmembrane helix</keyword>
<feature type="chain" id="PRO_5041932496" evidence="3">
    <location>
        <begin position="27"/>
        <end position="713"/>
    </location>
</feature>
<dbReference type="AlphaFoldDB" id="A0AAD7U584"/>
<organism evidence="4 5">
    <name type="scientific">Chrysophaeum taylorii</name>
    <dbReference type="NCBI Taxonomy" id="2483200"/>
    <lineage>
        <taxon>Eukaryota</taxon>
        <taxon>Sar</taxon>
        <taxon>Stramenopiles</taxon>
        <taxon>Ochrophyta</taxon>
        <taxon>Pelagophyceae</taxon>
        <taxon>Pelagomonadales</taxon>
        <taxon>Pelagomonadaceae</taxon>
        <taxon>Chrysophaeum</taxon>
    </lineage>
</organism>
<dbReference type="EMBL" id="JAQMWT010000671">
    <property type="protein sequence ID" value="KAJ8598562.1"/>
    <property type="molecule type" value="Genomic_DNA"/>
</dbReference>
<dbReference type="PANTHER" id="PTHR44103:SF1">
    <property type="entry name" value="PROPROTEIN CONVERTASE P"/>
    <property type="match status" value="1"/>
</dbReference>
<evidence type="ECO:0000313" key="4">
    <source>
        <dbReference type="EMBL" id="KAJ8598562.1"/>
    </source>
</evidence>
<accession>A0AAD7U584</accession>
<evidence type="ECO:0000256" key="3">
    <source>
        <dbReference type="SAM" id="SignalP"/>
    </source>
</evidence>
<evidence type="ECO:0000256" key="2">
    <source>
        <dbReference type="SAM" id="Phobius"/>
    </source>
</evidence>
<proteinExistence type="predicted"/>
<evidence type="ECO:0000256" key="1">
    <source>
        <dbReference type="ARBA" id="ARBA00022729"/>
    </source>
</evidence>
<sequence length="713" mass="77560">MAASIIVVLETLCIVLLSPFSTHVDAAQHLVDATIPTSDSSNTMTHVDAAQHLVDATIPTSDSSNTMTHEVTEIVCQTRRCLDELPEARSFEEKIVITTTADGAQSVAAADLDGDADLDVLSASPFDDTVAWYRNDHGTFAEKIVITTTADYPYSVAADDLDGDADIDVLSASFFDDTVAWYRNDDGTFAEKIVITTTADGARFVAAADLDGDADLDVMSASSRDDTVAWYRNDNGTFEEKIVITTTADGAGGVAAADLDGDADLDVLSASLDDGTVAWYRNDDGTFAEKIVITTTADGAGSVAAADLDGDADLDVLSASWRDDTVAWYRNDDGTFAEKIVITTTADGARSVAAADLDGDADLDILSASFFDDTVAWYRNDDGTFAGKIVITTTADYAYSVAAADLDGDADLDVLSASHYDDTVACLVVLIYIYRASKNKNKNLARILFTVILSQFDYGSDTLFVGYQNFVTPTLFVASCVVYLFPLALFLVIHRGLVAKHLHGVYASSTKSRVRFEEWNEMYKVVVELGSFCVFVFVLGASIFTYLLLLFVFISCKLMSVSFFATAFFKAAGEECTDTKFQMMFKTNVFIEMLFESTGELVVAIVDAVLRSLQEERSYEGLSSWALLSIVGGVMMLLSEIWPYVYRIAWERRGIRSGIEAVNVPLEFTPDEVIAPRVLHNFSWSAVLSIDKYAVTHSEVQKTPPKQKTPEAQ</sequence>